<proteinExistence type="predicted"/>
<gene>
    <name evidence="2" type="ORF">ESY86_20740</name>
</gene>
<organism evidence="2 3">
    <name type="scientific">Subsaximicrobium wynnwilliamsii</name>
    <dbReference type="NCBI Taxonomy" id="291179"/>
    <lineage>
        <taxon>Bacteria</taxon>
        <taxon>Pseudomonadati</taxon>
        <taxon>Bacteroidota</taxon>
        <taxon>Flavobacteriia</taxon>
        <taxon>Flavobacteriales</taxon>
        <taxon>Flavobacteriaceae</taxon>
        <taxon>Subsaximicrobium</taxon>
    </lineage>
</organism>
<dbReference type="RefSeq" id="WP_147088601.1">
    <property type="nucleotide sequence ID" value="NZ_VORM01000100.1"/>
</dbReference>
<dbReference type="OrthoDB" id="1440384at2"/>
<protein>
    <recommendedName>
        <fullName evidence="4">Lipoprotein</fullName>
    </recommendedName>
</protein>
<dbReference type="AlphaFoldDB" id="A0A5C6ZB77"/>
<feature type="chain" id="PRO_5022959894" description="Lipoprotein" evidence="1">
    <location>
        <begin position="25"/>
        <end position="140"/>
    </location>
</feature>
<evidence type="ECO:0000313" key="3">
    <source>
        <dbReference type="Proteomes" id="UP000321578"/>
    </source>
</evidence>
<reference evidence="2 3" key="1">
    <citation type="submission" date="2019-08" db="EMBL/GenBank/DDBJ databases">
        <title>Genomes of Subsaximicrobium wynnwilliamsii strains.</title>
        <authorList>
            <person name="Bowman J.P."/>
        </authorList>
    </citation>
    <scope>NUCLEOTIDE SEQUENCE [LARGE SCALE GENOMIC DNA]</scope>
    <source>
        <strain evidence="2 3">2-80-2</strain>
    </source>
</reference>
<keyword evidence="3" id="KW-1185">Reference proteome</keyword>
<dbReference type="PROSITE" id="PS51257">
    <property type="entry name" value="PROKAR_LIPOPROTEIN"/>
    <property type="match status" value="1"/>
</dbReference>
<dbReference type="Proteomes" id="UP000321578">
    <property type="component" value="Unassembled WGS sequence"/>
</dbReference>
<name>A0A5C6ZB77_9FLAO</name>
<sequence length="140" mass="16242">MKNKPLKLVTFIVIAFLVSCSANKELIGKEKTEFGDVKFYVENDLKNSYYKKRVLAIFQNSIFYSFYSNEIVKTKKNNEGLIYTLTFGEIPKELNQPRYFQKLSRIDSLILTKGDKVLDSLEWNNYKKSKGASGFIIEVN</sequence>
<keyword evidence="1" id="KW-0732">Signal</keyword>
<feature type="signal peptide" evidence="1">
    <location>
        <begin position="1"/>
        <end position="24"/>
    </location>
</feature>
<comment type="caution">
    <text evidence="2">The sequence shown here is derived from an EMBL/GenBank/DDBJ whole genome shotgun (WGS) entry which is preliminary data.</text>
</comment>
<evidence type="ECO:0008006" key="4">
    <source>
        <dbReference type="Google" id="ProtNLM"/>
    </source>
</evidence>
<evidence type="ECO:0000256" key="1">
    <source>
        <dbReference type="SAM" id="SignalP"/>
    </source>
</evidence>
<dbReference type="EMBL" id="VORO01000114">
    <property type="protein sequence ID" value="TXD85890.1"/>
    <property type="molecule type" value="Genomic_DNA"/>
</dbReference>
<evidence type="ECO:0000313" key="2">
    <source>
        <dbReference type="EMBL" id="TXD85890.1"/>
    </source>
</evidence>
<accession>A0A5C6ZB77</accession>